<dbReference type="InterPro" id="IPR016181">
    <property type="entry name" value="Acyl_CoA_acyltransferase"/>
</dbReference>
<dbReference type="Proteomes" id="UP000017048">
    <property type="component" value="Unassembled WGS sequence"/>
</dbReference>
<sequence>MPTDEDVSHRAARGDAANAIEVRNLRLSDLDQLVDMERAKWDHEQAATAEELFDRIEQLPEHSAGAFARDENRLLASMFARPVTGETVRAADNWKACAYAPLPARGSTDCLFGVSLTSISAGAAEALFRSFLPQLADLGYRHLYGGSTVPGLREWIKANPDGSPTAYVRATNDDGTPLDRQLRYYYLNGFTTIVSIKPHYFPHPQSLDYGAVIHRRLR</sequence>
<dbReference type="Gene3D" id="3.40.630.30">
    <property type="match status" value="1"/>
</dbReference>
<dbReference type="EMBL" id="BAFO02000008">
    <property type="protein sequence ID" value="GAD82152.1"/>
    <property type="molecule type" value="Genomic_DNA"/>
</dbReference>
<dbReference type="STRING" id="1824.SAMN05444423_105350"/>
<reference evidence="1 2" key="1">
    <citation type="journal article" date="2014" name="BMC Genomics">
        <title>Genome based analysis of type-I polyketide synthase and nonribosomal peptide synthetase gene clusters in seven strains of five representative Nocardia species.</title>
        <authorList>
            <person name="Komaki H."/>
            <person name="Ichikawa N."/>
            <person name="Hosoyama A."/>
            <person name="Takahashi-Nakaguchi A."/>
            <person name="Matsuzawa T."/>
            <person name="Suzuki K."/>
            <person name="Fujita N."/>
            <person name="Gonoi T."/>
        </authorList>
    </citation>
    <scope>NUCLEOTIDE SEQUENCE [LARGE SCALE GENOMIC DNA]</scope>
    <source>
        <strain evidence="1 2">NBRC 15531</strain>
    </source>
</reference>
<dbReference type="eggNOG" id="ENOG5033UCQ">
    <property type="taxonomic scope" value="Bacteria"/>
</dbReference>
<evidence type="ECO:0000313" key="1">
    <source>
        <dbReference type="EMBL" id="GAD82152.1"/>
    </source>
</evidence>
<organism evidence="1 2">
    <name type="scientific">Nocardia asteroides NBRC 15531</name>
    <dbReference type="NCBI Taxonomy" id="1110697"/>
    <lineage>
        <taxon>Bacteria</taxon>
        <taxon>Bacillati</taxon>
        <taxon>Actinomycetota</taxon>
        <taxon>Actinomycetes</taxon>
        <taxon>Mycobacteriales</taxon>
        <taxon>Nocardiaceae</taxon>
        <taxon>Nocardia</taxon>
    </lineage>
</organism>
<dbReference type="SUPFAM" id="SSF55729">
    <property type="entry name" value="Acyl-CoA N-acyltransferases (Nat)"/>
    <property type="match status" value="1"/>
</dbReference>
<dbReference type="AlphaFoldDB" id="U5E397"/>
<dbReference type="RefSeq" id="WP_019050609.1">
    <property type="nucleotide sequence ID" value="NZ_BAFO02000008.1"/>
</dbReference>
<dbReference type="GeneID" id="91519917"/>
<gene>
    <name evidence="1" type="ORF">NCAST_08_00230</name>
</gene>
<accession>U5E397</accession>
<evidence type="ECO:0008006" key="3">
    <source>
        <dbReference type="Google" id="ProtNLM"/>
    </source>
</evidence>
<keyword evidence="2" id="KW-1185">Reference proteome</keyword>
<evidence type="ECO:0000313" key="2">
    <source>
        <dbReference type="Proteomes" id="UP000017048"/>
    </source>
</evidence>
<name>U5E397_NOCAS</name>
<proteinExistence type="predicted"/>
<comment type="caution">
    <text evidence="1">The sequence shown here is derived from an EMBL/GenBank/DDBJ whole genome shotgun (WGS) entry which is preliminary data.</text>
</comment>
<protein>
    <recommendedName>
        <fullName evidence="3">N-acetyltransferase domain-containing protein</fullName>
    </recommendedName>
</protein>